<dbReference type="PRINTS" id="PR00081">
    <property type="entry name" value="GDHRDH"/>
</dbReference>
<keyword evidence="5" id="KW-1185">Reference proteome</keyword>
<evidence type="ECO:0000313" key="5">
    <source>
        <dbReference type="Proteomes" id="UP000185003"/>
    </source>
</evidence>
<dbReference type="GO" id="GO:0016020">
    <property type="term" value="C:membrane"/>
    <property type="evidence" value="ECO:0007669"/>
    <property type="project" value="TreeGrafter"/>
</dbReference>
<dbReference type="PANTHER" id="PTHR44196:SF1">
    <property type="entry name" value="DEHYDROGENASE_REDUCTASE SDR FAMILY MEMBER 7B"/>
    <property type="match status" value="1"/>
</dbReference>
<dbReference type="STRING" id="536979.SAMN04488055_1203"/>
<dbReference type="PANTHER" id="PTHR44196">
    <property type="entry name" value="DEHYDROGENASE/REDUCTASE SDR FAMILY MEMBER 7B"/>
    <property type="match status" value="1"/>
</dbReference>
<dbReference type="RefSeq" id="WP_074238363.1">
    <property type="nucleotide sequence ID" value="NZ_FSRA01000001.1"/>
</dbReference>
<evidence type="ECO:0000313" key="4">
    <source>
        <dbReference type="EMBL" id="SIN76296.1"/>
    </source>
</evidence>
<dbReference type="AlphaFoldDB" id="A0A1N6DZU0"/>
<dbReference type="SUPFAM" id="SSF51735">
    <property type="entry name" value="NAD(P)-binding Rossmann-fold domains"/>
    <property type="match status" value="1"/>
</dbReference>
<dbReference type="InterPro" id="IPR036291">
    <property type="entry name" value="NAD(P)-bd_dom_sf"/>
</dbReference>
<evidence type="ECO:0000256" key="3">
    <source>
        <dbReference type="RuleBase" id="RU000363"/>
    </source>
</evidence>
<evidence type="ECO:0000256" key="2">
    <source>
        <dbReference type="ARBA" id="ARBA00023002"/>
    </source>
</evidence>
<dbReference type="EMBL" id="FSRA01000001">
    <property type="protein sequence ID" value="SIN76296.1"/>
    <property type="molecule type" value="Genomic_DNA"/>
</dbReference>
<dbReference type="PROSITE" id="PS00061">
    <property type="entry name" value="ADH_SHORT"/>
    <property type="match status" value="1"/>
</dbReference>
<dbReference type="Proteomes" id="UP000185003">
    <property type="component" value="Unassembled WGS sequence"/>
</dbReference>
<keyword evidence="2" id="KW-0560">Oxidoreductase</keyword>
<gene>
    <name evidence="4" type="ORF">SAMN04488055_1203</name>
</gene>
<evidence type="ECO:0000256" key="1">
    <source>
        <dbReference type="ARBA" id="ARBA00006484"/>
    </source>
</evidence>
<comment type="similarity">
    <text evidence="1 3">Belongs to the short-chain dehydrogenases/reductases (SDR) family.</text>
</comment>
<sequence>MNIQGKTALITGGGRGIGLHIAKLFSAKGAKVILSGRNEASLKQAVASINNASYIVSDITNEKDVENLVQKAGQIDILVNNAGVLHGASVDGGENFLATAKDEMNLNYFAVLQLTELFLPVLKKSGDAAIINIQSILSYVPLTMALSYSASKAALHSYSQGLRLVLQKKGAAVKVFEVFPPYIDTDMTKGVEVDKMKPEDLAADILEGVENDQFAIRSGLTREVYQMWHQAPENTVAQINGL</sequence>
<dbReference type="Pfam" id="PF00106">
    <property type="entry name" value="adh_short"/>
    <property type="match status" value="1"/>
</dbReference>
<protein>
    <submittedName>
        <fullName evidence="4">Uncharacterized oxidoreductase</fullName>
    </submittedName>
</protein>
<accession>A0A1N6DZU0</accession>
<dbReference type="OrthoDB" id="9810734at2"/>
<dbReference type="Gene3D" id="3.40.50.720">
    <property type="entry name" value="NAD(P)-binding Rossmann-like Domain"/>
    <property type="match status" value="1"/>
</dbReference>
<dbReference type="PRINTS" id="PR00080">
    <property type="entry name" value="SDRFAMILY"/>
</dbReference>
<proteinExistence type="inferred from homology"/>
<dbReference type="InterPro" id="IPR020904">
    <property type="entry name" value="Sc_DH/Rdtase_CS"/>
</dbReference>
<dbReference type="InterPro" id="IPR002347">
    <property type="entry name" value="SDR_fam"/>
</dbReference>
<reference evidence="4 5" key="1">
    <citation type="submission" date="2016-11" db="EMBL/GenBank/DDBJ databases">
        <authorList>
            <person name="Jaros S."/>
            <person name="Januszkiewicz K."/>
            <person name="Wedrychowicz H."/>
        </authorList>
    </citation>
    <scope>NUCLEOTIDE SEQUENCE [LARGE SCALE GENOMIC DNA]</scope>
    <source>
        <strain evidence="4 5">DSM 24787</strain>
    </source>
</reference>
<organism evidence="4 5">
    <name type="scientific">Chitinophaga niabensis</name>
    <dbReference type="NCBI Taxonomy" id="536979"/>
    <lineage>
        <taxon>Bacteria</taxon>
        <taxon>Pseudomonadati</taxon>
        <taxon>Bacteroidota</taxon>
        <taxon>Chitinophagia</taxon>
        <taxon>Chitinophagales</taxon>
        <taxon>Chitinophagaceae</taxon>
        <taxon>Chitinophaga</taxon>
    </lineage>
</organism>
<name>A0A1N6DZU0_9BACT</name>
<dbReference type="GO" id="GO:0016491">
    <property type="term" value="F:oxidoreductase activity"/>
    <property type="evidence" value="ECO:0007669"/>
    <property type="project" value="UniProtKB-KW"/>
</dbReference>